<evidence type="ECO:0000259" key="1">
    <source>
        <dbReference type="Pfam" id="PF12937"/>
    </source>
</evidence>
<feature type="domain" description="F-box" evidence="1">
    <location>
        <begin position="9"/>
        <end position="45"/>
    </location>
</feature>
<evidence type="ECO:0000313" key="2">
    <source>
        <dbReference type="EMBL" id="KAK6499821.1"/>
    </source>
</evidence>
<dbReference type="Pfam" id="PF12937">
    <property type="entry name" value="F-box-like"/>
    <property type="match status" value="1"/>
</dbReference>
<evidence type="ECO:0000313" key="3">
    <source>
        <dbReference type="Proteomes" id="UP001370758"/>
    </source>
</evidence>
<organism evidence="2 3">
    <name type="scientific">Arthrobotrys musiformis</name>
    <dbReference type="NCBI Taxonomy" id="47236"/>
    <lineage>
        <taxon>Eukaryota</taxon>
        <taxon>Fungi</taxon>
        <taxon>Dikarya</taxon>
        <taxon>Ascomycota</taxon>
        <taxon>Pezizomycotina</taxon>
        <taxon>Orbiliomycetes</taxon>
        <taxon>Orbiliales</taxon>
        <taxon>Orbiliaceae</taxon>
        <taxon>Arthrobotrys</taxon>
    </lineage>
</organism>
<dbReference type="AlphaFoldDB" id="A0AAV9W231"/>
<sequence>MATTPSKMAILPTEILAQIITNETLSASDLGRCELVCRLFRDIVQHYARRHYTLKIGHPFQQTWRLARCLLVNPQIGKQFRSITVVWGRPQYVVTDTGTQLMQWSWTPEEKDQISTFAGGVLGKLGLRGIYWGVECGSLLPLLLCFMPNLESLDLGYPDIDTGLSKAYLIEQRRIIEREKICVEGAKLPAIPSC</sequence>
<dbReference type="InterPro" id="IPR001810">
    <property type="entry name" value="F-box_dom"/>
</dbReference>
<dbReference type="SUPFAM" id="SSF81383">
    <property type="entry name" value="F-box domain"/>
    <property type="match status" value="1"/>
</dbReference>
<gene>
    <name evidence="2" type="ORF">TWF481_010179</name>
</gene>
<proteinExistence type="predicted"/>
<accession>A0AAV9W231</accession>
<protein>
    <recommendedName>
        <fullName evidence="1">F-box domain-containing protein</fullName>
    </recommendedName>
</protein>
<comment type="caution">
    <text evidence="2">The sequence shown here is derived from an EMBL/GenBank/DDBJ whole genome shotgun (WGS) entry which is preliminary data.</text>
</comment>
<name>A0AAV9W231_9PEZI</name>
<dbReference type="Proteomes" id="UP001370758">
    <property type="component" value="Unassembled WGS sequence"/>
</dbReference>
<dbReference type="Gene3D" id="1.20.1280.50">
    <property type="match status" value="1"/>
</dbReference>
<dbReference type="InterPro" id="IPR036047">
    <property type="entry name" value="F-box-like_dom_sf"/>
</dbReference>
<dbReference type="EMBL" id="JAVHJL010000007">
    <property type="protein sequence ID" value="KAK6499821.1"/>
    <property type="molecule type" value="Genomic_DNA"/>
</dbReference>
<keyword evidence="3" id="KW-1185">Reference proteome</keyword>
<reference evidence="2 3" key="1">
    <citation type="submission" date="2023-08" db="EMBL/GenBank/DDBJ databases">
        <authorList>
            <person name="Palmer J.M."/>
        </authorList>
    </citation>
    <scope>NUCLEOTIDE SEQUENCE [LARGE SCALE GENOMIC DNA]</scope>
    <source>
        <strain evidence="2 3">TWF481</strain>
    </source>
</reference>